<evidence type="ECO:0000313" key="2">
    <source>
        <dbReference type="EMBL" id="REA64305.1"/>
    </source>
</evidence>
<sequence>MKKHHENERRGIDSVDEVYSTDRDGTYSQMGEEESGALPNDPAENAKKTSPEEDAGEPENTKLSAGNSKPQKESDA</sequence>
<evidence type="ECO:0000256" key="1">
    <source>
        <dbReference type="SAM" id="MobiDB-lite"/>
    </source>
</evidence>
<proteinExistence type="predicted"/>
<dbReference type="Proteomes" id="UP000256373">
    <property type="component" value="Unassembled WGS sequence"/>
</dbReference>
<feature type="region of interest" description="Disordered" evidence="1">
    <location>
        <begin position="1"/>
        <end position="76"/>
    </location>
</feature>
<name>A0A3D8YI03_9BACT</name>
<dbReference type="RefSeq" id="WP_115828911.1">
    <property type="nucleotide sequence ID" value="NZ_QNUL01000001.1"/>
</dbReference>
<gene>
    <name evidence="2" type="ORF">DSL64_01790</name>
</gene>
<evidence type="ECO:0000313" key="3">
    <source>
        <dbReference type="Proteomes" id="UP000256373"/>
    </source>
</evidence>
<keyword evidence="3" id="KW-1185">Reference proteome</keyword>
<reference evidence="2 3" key="1">
    <citation type="submission" date="2018-07" db="EMBL/GenBank/DDBJ databases">
        <title>Dyadobacter roseus sp. nov., isolated from rose rhizosphere soil.</title>
        <authorList>
            <person name="Chen L."/>
        </authorList>
    </citation>
    <scope>NUCLEOTIDE SEQUENCE [LARGE SCALE GENOMIC DNA]</scope>
    <source>
        <strain evidence="2 3">RS19</strain>
    </source>
</reference>
<protein>
    <submittedName>
        <fullName evidence="2">Uncharacterized protein</fullName>
    </submittedName>
</protein>
<dbReference type="AlphaFoldDB" id="A0A3D8YI03"/>
<organism evidence="2 3">
    <name type="scientific">Dyadobacter luteus</name>
    <dbReference type="NCBI Taxonomy" id="2259619"/>
    <lineage>
        <taxon>Bacteria</taxon>
        <taxon>Pseudomonadati</taxon>
        <taxon>Bacteroidota</taxon>
        <taxon>Cytophagia</taxon>
        <taxon>Cytophagales</taxon>
        <taxon>Spirosomataceae</taxon>
        <taxon>Dyadobacter</taxon>
    </lineage>
</organism>
<accession>A0A3D8YI03</accession>
<dbReference type="EMBL" id="QNUL01000001">
    <property type="protein sequence ID" value="REA64305.1"/>
    <property type="molecule type" value="Genomic_DNA"/>
</dbReference>
<dbReference type="OrthoDB" id="964724at2"/>
<feature type="compositionally biased region" description="Basic and acidic residues" evidence="1">
    <location>
        <begin position="1"/>
        <end position="13"/>
    </location>
</feature>
<comment type="caution">
    <text evidence="2">The sequence shown here is derived from an EMBL/GenBank/DDBJ whole genome shotgun (WGS) entry which is preliminary data.</text>
</comment>